<protein>
    <submittedName>
        <fullName evidence="7">Uncharacterized protein</fullName>
    </submittedName>
</protein>
<dbReference type="InterPro" id="IPR030182">
    <property type="entry name" value="PUP_plant"/>
</dbReference>
<evidence type="ECO:0000313" key="8">
    <source>
        <dbReference type="Proteomes" id="UP000636709"/>
    </source>
</evidence>
<comment type="subcellular location">
    <subcellularLocation>
        <location evidence="1">Membrane</location>
    </subcellularLocation>
</comment>
<keyword evidence="6" id="KW-0472">Membrane</keyword>
<evidence type="ECO:0000256" key="2">
    <source>
        <dbReference type="ARBA" id="ARBA00006213"/>
    </source>
</evidence>
<accession>A0A835BZV1</accession>
<dbReference type="PANTHER" id="PTHR31376:SF61">
    <property type="entry name" value="PURINE PERMEASE-RELATED"/>
    <property type="match status" value="1"/>
</dbReference>
<dbReference type="AlphaFoldDB" id="A0A835BZV1"/>
<evidence type="ECO:0000256" key="1">
    <source>
        <dbReference type="ARBA" id="ARBA00004370"/>
    </source>
</evidence>
<organism evidence="7 8">
    <name type="scientific">Digitaria exilis</name>
    <dbReference type="NCBI Taxonomy" id="1010633"/>
    <lineage>
        <taxon>Eukaryota</taxon>
        <taxon>Viridiplantae</taxon>
        <taxon>Streptophyta</taxon>
        <taxon>Embryophyta</taxon>
        <taxon>Tracheophyta</taxon>
        <taxon>Spermatophyta</taxon>
        <taxon>Magnoliopsida</taxon>
        <taxon>Liliopsida</taxon>
        <taxon>Poales</taxon>
        <taxon>Poaceae</taxon>
        <taxon>PACMAD clade</taxon>
        <taxon>Panicoideae</taxon>
        <taxon>Panicodae</taxon>
        <taxon>Paniceae</taxon>
        <taxon>Anthephorinae</taxon>
        <taxon>Digitaria</taxon>
    </lineage>
</organism>
<dbReference type="GO" id="GO:0016020">
    <property type="term" value="C:membrane"/>
    <property type="evidence" value="ECO:0007669"/>
    <property type="project" value="UniProtKB-SubCell"/>
</dbReference>
<dbReference type="GO" id="GO:0015211">
    <property type="term" value="F:purine nucleoside transmembrane transporter activity"/>
    <property type="evidence" value="ECO:0007669"/>
    <property type="project" value="InterPro"/>
</dbReference>
<evidence type="ECO:0000256" key="5">
    <source>
        <dbReference type="ARBA" id="ARBA00022989"/>
    </source>
</evidence>
<sequence length="68" mass="7286">MVALVLSLSEVLAVIFLREKFDGVKGVALVLSLWGFVSYLYGEAAHNKKVADGSQDLKSISCPLIATC</sequence>
<dbReference type="Proteomes" id="UP000636709">
    <property type="component" value="Unassembled WGS sequence"/>
</dbReference>
<keyword evidence="4" id="KW-0812">Transmembrane</keyword>
<gene>
    <name evidence="7" type="ORF">HU200_025604</name>
</gene>
<evidence type="ECO:0000256" key="6">
    <source>
        <dbReference type="ARBA" id="ARBA00023136"/>
    </source>
</evidence>
<comment type="similarity">
    <text evidence="2">Belongs to the purine permeases (TC 2.A.7.14) family.</text>
</comment>
<dbReference type="PANTHER" id="PTHR31376">
    <property type="entry name" value="OS09G0467300 PROTEIN-RELATED"/>
    <property type="match status" value="1"/>
</dbReference>
<evidence type="ECO:0000256" key="4">
    <source>
        <dbReference type="ARBA" id="ARBA00022692"/>
    </source>
</evidence>
<dbReference type="EMBL" id="JACEFO010001712">
    <property type="protein sequence ID" value="KAF8718119.1"/>
    <property type="molecule type" value="Genomic_DNA"/>
</dbReference>
<evidence type="ECO:0000313" key="7">
    <source>
        <dbReference type="EMBL" id="KAF8718119.1"/>
    </source>
</evidence>
<keyword evidence="3" id="KW-0813">Transport</keyword>
<reference evidence="7" key="1">
    <citation type="submission" date="2020-07" db="EMBL/GenBank/DDBJ databases">
        <title>Genome sequence and genetic diversity analysis of an under-domesticated orphan crop, white fonio (Digitaria exilis).</title>
        <authorList>
            <person name="Bennetzen J.L."/>
            <person name="Chen S."/>
            <person name="Ma X."/>
            <person name="Wang X."/>
            <person name="Yssel A.E.J."/>
            <person name="Chaluvadi S.R."/>
            <person name="Johnson M."/>
            <person name="Gangashetty P."/>
            <person name="Hamidou F."/>
            <person name="Sanogo M.D."/>
            <person name="Zwaenepoel A."/>
            <person name="Wallace J."/>
            <person name="Van De Peer Y."/>
            <person name="Van Deynze A."/>
        </authorList>
    </citation>
    <scope>NUCLEOTIDE SEQUENCE</scope>
    <source>
        <tissue evidence="7">Leaves</tissue>
    </source>
</reference>
<dbReference type="OrthoDB" id="1865379at2759"/>
<name>A0A835BZV1_9POAL</name>
<proteinExistence type="inferred from homology"/>
<comment type="caution">
    <text evidence="7">The sequence shown here is derived from an EMBL/GenBank/DDBJ whole genome shotgun (WGS) entry which is preliminary data.</text>
</comment>
<dbReference type="GO" id="GO:0005345">
    <property type="term" value="F:purine nucleobase transmembrane transporter activity"/>
    <property type="evidence" value="ECO:0007669"/>
    <property type="project" value="UniProtKB-ARBA"/>
</dbReference>
<dbReference type="Pfam" id="PF16913">
    <property type="entry name" value="PUNUT"/>
    <property type="match status" value="1"/>
</dbReference>
<keyword evidence="8" id="KW-1185">Reference proteome</keyword>
<keyword evidence="5" id="KW-1133">Transmembrane helix</keyword>
<evidence type="ECO:0000256" key="3">
    <source>
        <dbReference type="ARBA" id="ARBA00022448"/>
    </source>
</evidence>